<dbReference type="WBParaSite" id="L893_g14065.t1">
    <property type="protein sequence ID" value="L893_g14065.t1"/>
    <property type="gene ID" value="L893_g14065"/>
</dbReference>
<evidence type="ECO:0000313" key="2">
    <source>
        <dbReference type="Proteomes" id="UP000095287"/>
    </source>
</evidence>
<name>A0A1I7Y9N5_9BILA</name>
<evidence type="ECO:0000256" key="1">
    <source>
        <dbReference type="SAM" id="MobiDB-lite"/>
    </source>
</evidence>
<protein>
    <submittedName>
        <fullName evidence="3">Uncharacterized protein</fullName>
    </submittedName>
</protein>
<dbReference type="AlphaFoldDB" id="A0A1I7Y9N5"/>
<evidence type="ECO:0000313" key="3">
    <source>
        <dbReference type="WBParaSite" id="L893_g14065.t1"/>
    </source>
</evidence>
<feature type="region of interest" description="Disordered" evidence="1">
    <location>
        <begin position="84"/>
        <end position="112"/>
    </location>
</feature>
<sequence length="112" mass="12499">MQTTTCPSKKGELPKLKDGHLEDYEATTLKHRSTGHTSGYARIGFLTNMLINIHLKNQSIAKKNEKSKEGGQCQRILRMPSCATNSGEELNSAARVHDRSLASQNRYDQTKP</sequence>
<keyword evidence="2" id="KW-1185">Reference proteome</keyword>
<reference evidence="3" key="1">
    <citation type="submission" date="2016-11" db="UniProtKB">
        <authorList>
            <consortium name="WormBaseParasite"/>
        </authorList>
    </citation>
    <scope>IDENTIFICATION</scope>
</reference>
<feature type="compositionally biased region" description="Polar residues" evidence="1">
    <location>
        <begin position="101"/>
        <end position="112"/>
    </location>
</feature>
<proteinExistence type="predicted"/>
<organism evidence="2 3">
    <name type="scientific">Steinernema glaseri</name>
    <dbReference type="NCBI Taxonomy" id="37863"/>
    <lineage>
        <taxon>Eukaryota</taxon>
        <taxon>Metazoa</taxon>
        <taxon>Ecdysozoa</taxon>
        <taxon>Nematoda</taxon>
        <taxon>Chromadorea</taxon>
        <taxon>Rhabditida</taxon>
        <taxon>Tylenchina</taxon>
        <taxon>Panagrolaimomorpha</taxon>
        <taxon>Strongyloidoidea</taxon>
        <taxon>Steinernematidae</taxon>
        <taxon>Steinernema</taxon>
    </lineage>
</organism>
<dbReference type="Proteomes" id="UP000095287">
    <property type="component" value="Unplaced"/>
</dbReference>
<accession>A0A1I7Y9N5</accession>